<protein>
    <submittedName>
        <fullName evidence="1">Polyketide cyclase/dehydrase/lipid transport protein</fullName>
    </submittedName>
</protein>
<accession>A0A3M0DZ16</accession>
<evidence type="ECO:0000313" key="1">
    <source>
        <dbReference type="EMBL" id="RMB25206.1"/>
    </source>
</evidence>
<comment type="caution">
    <text evidence="1">The sequence shown here is derived from an EMBL/GenBank/DDBJ whole genome shotgun (WGS) entry which is preliminary data.</text>
</comment>
<dbReference type="AlphaFoldDB" id="A0A3M0DZ16"/>
<dbReference type="InterPro" id="IPR023393">
    <property type="entry name" value="START-like_dom_sf"/>
</dbReference>
<proteinExistence type="predicted"/>
<gene>
    <name evidence="1" type="ORF">ATH50_0290</name>
</gene>
<dbReference type="CDD" id="cd07812">
    <property type="entry name" value="SRPBCC"/>
    <property type="match status" value="1"/>
</dbReference>
<reference evidence="1 2" key="1">
    <citation type="journal article" date="2015" name="Stand. Genomic Sci.">
        <title>Genomic Encyclopedia of Bacterial and Archaeal Type Strains, Phase III: the genomes of soil and plant-associated and newly described type strains.</title>
        <authorList>
            <person name="Whitman W.B."/>
            <person name="Woyke T."/>
            <person name="Klenk H.P."/>
            <person name="Zhou Y."/>
            <person name="Lilburn T.G."/>
            <person name="Beck B.J."/>
            <person name="De Vos P."/>
            <person name="Vandamme P."/>
            <person name="Eisen J.A."/>
            <person name="Garrity G."/>
            <person name="Hugenholtz P."/>
            <person name="Kyrpides N.C."/>
        </authorList>
    </citation>
    <scope>NUCLEOTIDE SEQUENCE [LARGE SCALE GENOMIC DNA]</scope>
    <source>
        <strain evidence="1 2">CGMCC 1.10124</strain>
    </source>
</reference>
<dbReference type="InterPro" id="IPR019587">
    <property type="entry name" value="Polyketide_cyclase/dehydratase"/>
</dbReference>
<dbReference type="SUPFAM" id="SSF55961">
    <property type="entry name" value="Bet v1-like"/>
    <property type="match status" value="1"/>
</dbReference>
<sequence length="145" mass="15942">MAAGGTRMQSVTVSRTIDAPRATIQAAMDDLEAFMLAAGFDEVTVDGDEMYLRNRVGIATIELTLECVDVPDAALAYEQREGIFESMRTVYRLDDAGEAGTRVEATTDFALDVALVGDLLDSTIIKRQRHKELDAQFDYLEDAVE</sequence>
<organism evidence="1 2">
    <name type="scientific">Haloplanus aerogenes</name>
    <dbReference type="NCBI Taxonomy" id="660522"/>
    <lineage>
        <taxon>Archaea</taxon>
        <taxon>Methanobacteriati</taxon>
        <taxon>Methanobacteriota</taxon>
        <taxon>Stenosarchaea group</taxon>
        <taxon>Halobacteria</taxon>
        <taxon>Halobacteriales</taxon>
        <taxon>Haloferacaceae</taxon>
        <taxon>Haloplanus</taxon>
    </lineage>
</organism>
<dbReference type="Proteomes" id="UP000277326">
    <property type="component" value="Unassembled WGS sequence"/>
</dbReference>
<name>A0A3M0DZ16_9EURY</name>
<dbReference type="EMBL" id="REFS01000001">
    <property type="protein sequence ID" value="RMB25206.1"/>
    <property type="molecule type" value="Genomic_DNA"/>
</dbReference>
<dbReference type="Gene3D" id="3.30.530.20">
    <property type="match status" value="1"/>
</dbReference>
<evidence type="ECO:0000313" key="2">
    <source>
        <dbReference type="Proteomes" id="UP000277326"/>
    </source>
</evidence>
<dbReference type="Pfam" id="PF10604">
    <property type="entry name" value="Polyketide_cyc2"/>
    <property type="match status" value="1"/>
</dbReference>